<dbReference type="EC" id="2.7.11.1" evidence="1"/>
<dbReference type="EMBL" id="CM037013">
    <property type="protein sequence ID" value="KAH7688788.1"/>
    <property type="molecule type" value="Genomic_DNA"/>
</dbReference>
<organism evidence="1 2">
    <name type="scientific">Dioscorea alata</name>
    <name type="common">Purple yam</name>
    <dbReference type="NCBI Taxonomy" id="55571"/>
    <lineage>
        <taxon>Eukaryota</taxon>
        <taxon>Viridiplantae</taxon>
        <taxon>Streptophyta</taxon>
        <taxon>Embryophyta</taxon>
        <taxon>Tracheophyta</taxon>
        <taxon>Spermatophyta</taxon>
        <taxon>Magnoliopsida</taxon>
        <taxon>Liliopsida</taxon>
        <taxon>Dioscoreales</taxon>
        <taxon>Dioscoreaceae</taxon>
        <taxon>Dioscorea</taxon>
    </lineage>
</organism>
<accession>A0ACB7WLA8</accession>
<dbReference type="Proteomes" id="UP000827976">
    <property type="component" value="Chromosome 3"/>
</dbReference>
<keyword evidence="1" id="KW-0808">Transferase</keyword>
<protein>
    <submittedName>
        <fullName evidence="1">Non-specific serine/threonine protein kinase protein</fullName>
        <ecNumber evidence="1">2.7.11.1</ecNumber>
    </submittedName>
</protein>
<feature type="non-terminal residue" evidence="1">
    <location>
        <position position="608"/>
    </location>
</feature>
<evidence type="ECO:0000313" key="1">
    <source>
        <dbReference type="EMBL" id="KAH7688788.1"/>
    </source>
</evidence>
<reference evidence="2" key="1">
    <citation type="journal article" date="2022" name="Nat. Commun.">
        <title>Chromosome evolution and the genetic basis of agronomically important traits in greater yam.</title>
        <authorList>
            <person name="Bredeson J.V."/>
            <person name="Lyons J.B."/>
            <person name="Oniyinde I.O."/>
            <person name="Okereke N.R."/>
            <person name="Kolade O."/>
            <person name="Nnabue I."/>
            <person name="Nwadili C.O."/>
            <person name="Hribova E."/>
            <person name="Parker M."/>
            <person name="Nwogha J."/>
            <person name="Shu S."/>
            <person name="Carlson J."/>
            <person name="Kariba R."/>
            <person name="Muthemba S."/>
            <person name="Knop K."/>
            <person name="Barton G.J."/>
            <person name="Sherwood A.V."/>
            <person name="Lopez-Montes A."/>
            <person name="Asiedu R."/>
            <person name="Jamnadass R."/>
            <person name="Muchugi A."/>
            <person name="Goodstein D."/>
            <person name="Egesi C.N."/>
            <person name="Featherston J."/>
            <person name="Asfaw A."/>
            <person name="Simpson G.G."/>
            <person name="Dolezel J."/>
            <person name="Hendre P.S."/>
            <person name="Van Deynze A."/>
            <person name="Kumar P.L."/>
            <person name="Obidiegwu J.E."/>
            <person name="Bhattacharjee R."/>
            <person name="Rokhsar D.S."/>
        </authorList>
    </citation>
    <scope>NUCLEOTIDE SEQUENCE [LARGE SCALE GENOMIC DNA]</scope>
    <source>
        <strain evidence="2">cv. TDa95/00328</strain>
    </source>
</reference>
<comment type="caution">
    <text evidence="1">The sequence shown here is derived from an EMBL/GenBank/DDBJ whole genome shotgun (WGS) entry which is preliminary data.</text>
</comment>
<proteinExistence type="predicted"/>
<keyword evidence="1" id="KW-0418">Kinase</keyword>
<sequence>SISLSILLLLNPTTSEQDHVKLSLITFLQKLSGNNTRITETLSWNTSTDPCSSNWTGITCNNKNKSIRGITLEGLLLNGSIDATLACTAQSLAVLSLRDNLLHGQLPLEISSCSQLTHLFLSGNRLSGKLPLEISELNNLKRLDISNNYFSGDVPSGLTTISGLVSFLAEDNQFTGSIPVFDFDNLQQFNISNNLFSGPIPPDAAQFGNESFSGNSGLCGLPLAVACAPAASPDVPNKPNESSPSTERTLMYLGYILLGATFFLFFLYKLIQKRKKMKKSEINLGSKNDDVSVPISKNNSNSSENKSNEYSTSSTDSPLMSSSLVVLKSPAKRRMKFDDLLKCPAELLGKGKHGNVYKVMAVDGSVLVVRRIKEWMISSEEFHKRMEMINRARHKNVLPLVAFYCSKQEKLVVYEFQKNGSLLNLIHGSQFGRTFDWSSRLNMAAGIAEGMSFVHRELQAHGIGHGNLKSSNIMMNNTMDPCISELGLMTLDQTKPTNNRTTMNNNVFKKDVYDLGIILLELLTGKLVQNNGADLAKWVNSVVREEWTVEVFDKALVAEGASEERMVHLLQVALKCVSSSFGARPTMSQVSSMINGIKEEEDRSGVSD</sequence>
<evidence type="ECO:0000313" key="2">
    <source>
        <dbReference type="Proteomes" id="UP000827976"/>
    </source>
</evidence>
<name>A0ACB7WLA8_DIOAL</name>
<keyword evidence="2" id="KW-1185">Reference proteome</keyword>
<gene>
    <name evidence="1" type="ORF">IHE45_03G053700</name>
</gene>
<feature type="non-terminal residue" evidence="1">
    <location>
        <position position="1"/>
    </location>
</feature>
<keyword evidence="1" id="KW-0723">Serine/threonine-protein kinase</keyword>